<dbReference type="Proteomes" id="UP000886653">
    <property type="component" value="Unassembled WGS sequence"/>
</dbReference>
<keyword evidence="3" id="KW-1185">Reference proteome</keyword>
<feature type="compositionally biased region" description="Basic and acidic residues" evidence="1">
    <location>
        <begin position="87"/>
        <end position="101"/>
    </location>
</feature>
<gene>
    <name evidence="2" type="ORF">CROQUDRAFT_48739</name>
</gene>
<dbReference type="AlphaFoldDB" id="A0A9P6NGD3"/>
<comment type="caution">
    <text evidence="2">The sequence shown here is derived from an EMBL/GenBank/DDBJ whole genome shotgun (WGS) entry which is preliminary data.</text>
</comment>
<name>A0A9P6NGD3_9BASI</name>
<organism evidence="2 3">
    <name type="scientific">Cronartium quercuum f. sp. fusiforme G11</name>
    <dbReference type="NCBI Taxonomy" id="708437"/>
    <lineage>
        <taxon>Eukaryota</taxon>
        <taxon>Fungi</taxon>
        <taxon>Dikarya</taxon>
        <taxon>Basidiomycota</taxon>
        <taxon>Pucciniomycotina</taxon>
        <taxon>Pucciniomycetes</taxon>
        <taxon>Pucciniales</taxon>
        <taxon>Coleosporiaceae</taxon>
        <taxon>Cronartium</taxon>
    </lineage>
</organism>
<sequence>QVTLQTAPMQQLVTLHVTLQPRSEACARRYICSVTALPVVLETVSYVITVSHKFPTPNSHTPYACMLHTKLLHVEKKIVMAKRSSKSRPEPGSKPTREQHTHKTFQVSKKKKKKATLRAILNPCWQI</sequence>
<evidence type="ECO:0000313" key="3">
    <source>
        <dbReference type="Proteomes" id="UP000886653"/>
    </source>
</evidence>
<evidence type="ECO:0000256" key="1">
    <source>
        <dbReference type="SAM" id="MobiDB-lite"/>
    </source>
</evidence>
<reference evidence="2" key="1">
    <citation type="submission" date="2013-11" db="EMBL/GenBank/DDBJ databases">
        <title>Genome sequence of the fusiform rust pathogen reveals effectors for host alternation and coevolution with pine.</title>
        <authorList>
            <consortium name="DOE Joint Genome Institute"/>
            <person name="Smith K."/>
            <person name="Pendleton A."/>
            <person name="Kubisiak T."/>
            <person name="Anderson C."/>
            <person name="Salamov A."/>
            <person name="Aerts A."/>
            <person name="Riley R."/>
            <person name="Clum A."/>
            <person name="Lindquist E."/>
            <person name="Ence D."/>
            <person name="Campbell M."/>
            <person name="Kronenberg Z."/>
            <person name="Feau N."/>
            <person name="Dhillon B."/>
            <person name="Hamelin R."/>
            <person name="Burleigh J."/>
            <person name="Smith J."/>
            <person name="Yandell M."/>
            <person name="Nelson C."/>
            <person name="Grigoriev I."/>
            <person name="Davis J."/>
        </authorList>
    </citation>
    <scope>NUCLEOTIDE SEQUENCE</scope>
    <source>
        <strain evidence="2">G11</strain>
    </source>
</reference>
<protein>
    <submittedName>
        <fullName evidence="2">Uncharacterized protein</fullName>
    </submittedName>
</protein>
<evidence type="ECO:0000313" key="2">
    <source>
        <dbReference type="EMBL" id="KAG0143523.1"/>
    </source>
</evidence>
<accession>A0A9P6NGD3</accession>
<feature type="region of interest" description="Disordered" evidence="1">
    <location>
        <begin position="81"/>
        <end position="114"/>
    </location>
</feature>
<dbReference type="EMBL" id="MU167317">
    <property type="protein sequence ID" value="KAG0143523.1"/>
    <property type="molecule type" value="Genomic_DNA"/>
</dbReference>
<feature type="compositionally biased region" description="Basic residues" evidence="1">
    <location>
        <begin position="102"/>
        <end position="114"/>
    </location>
</feature>
<feature type="non-terminal residue" evidence="2">
    <location>
        <position position="1"/>
    </location>
</feature>
<proteinExistence type="predicted"/>